<keyword evidence="5" id="KW-1185">Reference proteome</keyword>
<dbReference type="InterPro" id="IPR000792">
    <property type="entry name" value="Tscrpt_reg_LuxR_C"/>
</dbReference>
<dbReference type="InterPro" id="IPR036388">
    <property type="entry name" value="WH-like_DNA-bd_sf"/>
</dbReference>
<dbReference type="PANTHER" id="PTHR16305:SF28">
    <property type="entry name" value="GUANYLATE CYCLASE DOMAIN-CONTAINING PROTEIN"/>
    <property type="match status" value="1"/>
</dbReference>
<dbReference type="PROSITE" id="PS00622">
    <property type="entry name" value="HTH_LUXR_1"/>
    <property type="match status" value="1"/>
</dbReference>
<dbReference type="PROSITE" id="PS50043">
    <property type="entry name" value="HTH_LUXR_2"/>
    <property type="match status" value="1"/>
</dbReference>
<protein>
    <submittedName>
        <fullName evidence="4">LuxR C-terminal-related transcriptional regulator</fullName>
    </submittedName>
</protein>
<comment type="caution">
    <text evidence="4">The sequence shown here is derived from an EMBL/GenBank/DDBJ whole genome shotgun (WGS) entry which is preliminary data.</text>
</comment>
<dbReference type="SUPFAM" id="SSF52540">
    <property type="entry name" value="P-loop containing nucleoside triphosphate hydrolases"/>
    <property type="match status" value="1"/>
</dbReference>
<dbReference type="CDD" id="cd06170">
    <property type="entry name" value="LuxR_C_like"/>
    <property type="match status" value="1"/>
</dbReference>
<proteinExistence type="predicted"/>
<dbReference type="RefSeq" id="WP_397086628.1">
    <property type="nucleotide sequence ID" value="NZ_JBITGY010000008.1"/>
</dbReference>
<dbReference type="PRINTS" id="PR00038">
    <property type="entry name" value="HTHLUXR"/>
</dbReference>
<organism evidence="4 5">
    <name type="scientific">Nonomuraea typhae</name>
    <dbReference type="NCBI Taxonomy" id="2603600"/>
    <lineage>
        <taxon>Bacteria</taxon>
        <taxon>Bacillati</taxon>
        <taxon>Actinomycetota</taxon>
        <taxon>Actinomycetes</taxon>
        <taxon>Streptosporangiales</taxon>
        <taxon>Streptosporangiaceae</taxon>
        <taxon>Nonomuraea</taxon>
    </lineage>
</organism>
<keyword evidence="2" id="KW-0067">ATP-binding</keyword>
<gene>
    <name evidence="4" type="ORF">ACIBG2_30815</name>
</gene>
<evidence type="ECO:0000313" key="4">
    <source>
        <dbReference type="EMBL" id="MFI6501808.1"/>
    </source>
</evidence>
<dbReference type="Gene3D" id="3.40.50.300">
    <property type="entry name" value="P-loop containing nucleotide triphosphate hydrolases"/>
    <property type="match status" value="1"/>
</dbReference>
<name>A0ABW7Z137_9ACTN</name>
<dbReference type="InterPro" id="IPR011990">
    <property type="entry name" value="TPR-like_helical_dom_sf"/>
</dbReference>
<evidence type="ECO:0000256" key="2">
    <source>
        <dbReference type="ARBA" id="ARBA00022840"/>
    </source>
</evidence>
<sequence length="927" mass="97509">MLPAPSFEHLVGRDSEIARLQDVVESLAAGRGTVVEIAGDSGIGKTSLLGVLAALAGRSGIRVLRAHAVRGPRRLPYQLFRDAWGEDFGAGEAVRGLFAHWAAEGGGVVILDDLQWCDEDSADLVALLIRAPVPGPFVLAVAHRPRQTRPLLLEALDHGAQTGTVLRLEPGPLTPGAVAAVLALVQLDQGAGARRYAERLHEACGGNPRNLRILVAAGWEPDSWPDRAGTDRDALLREAATLAAELDELTPDAAATIGAAAVLGDPFRLEDVAVVSGLGLDRTLDALAELTRGDLVRPLASGGRFAFRHRVLGHVAHERAVPSFLLPAHRRALALLSARGAPAAARARHAEYVVGADGAPALQALADGAADVVGVRPATAARWLLLVLDASPRGDRMDQDRATLTLSCCQALIAAGLLDEARALAHDVLCDLSYLPADLRLAAHAVCADVERLMGRYEEAEAMAHAALGELPRPLPSPLPVGAAELTFKYGLVHILRNTYGQARPLVREVAAAADGLAGPAQLGLRVLAAFGDSYLAEMATAIPEVTACARLVDGLPDATAARIPEALAMVGCAEIYLQRFGDAYRHLRRGLKIMNGGAQRHVAIHHLLGLAVLDQWTGRLDRAVEQALEAERVARAIGADDAEGFAMTIRATALLWARSRRDTAEIVALAEAGYRGTSPGQGWWGGAAAGNLALIRLMNRDPRGCAQILLEAGGGTGLPLAQAQCRPELLAVLAMAALQCGDRPAADRSAAEAEEAAANAGLTAQRASAWRARAMLHQADGDHDAAVKLFEDAADAFRLTGTPVQHAWTLVCGARSAAVALGQKAGLSWLDSAVAGSRGCGAIRVREEAARVRAELASAAPAALGILTEREREIAELAAAGRRSREIADQLFLSPRTVEAHLARVYRKLEVSSRAALAAVLLRVPR</sequence>
<dbReference type="InterPro" id="IPR016032">
    <property type="entry name" value="Sig_transdc_resp-reg_C-effctor"/>
</dbReference>
<dbReference type="Proteomes" id="UP001612741">
    <property type="component" value="Unassembled WGS sequence"/>
</dbReference>
<feature type="domain" description="HTH luxR-type" evidence="3">
    <location>
        <begin position="861"/>
        <end position="926"/>
    </location>
</feature>
<dbReference type="InterPro" id="IPR003593">
    <property type="entry name" value="AAA+_ATPase"/>
</dbReference>
<evidence type="ECO:0000313" key="5">
    <source>
        <dbReference type="Proteomes" id="UP001612741"/>
    </source>
</evidence>
<evidence type="ECO:0000256" key="1">
    <source>
        <dbReference type="ARBA" id="ARBA00022741"/>
    </source>
</evidence>
<dbReference type="SMART" id="SM00382">
    <property type="entry name" value="AAA"/>
    <property type="match status" value="1"/>
</dbReference>
<dbReference type="PANTHER" id="PTHR16305">
    <property type="entry name" value="TESTICULAR SOLUBLE ADENYLYL CYCLASE"/>
    <property type="match status" value="1"/>
</dbReference>
<dbReference type="SUPFAM" id="SSF48452">
    <property type="entry name" value="TPR-like"/>
    <property type="match status" value="1"/>
</dbReference>
<dbReference type="Pfam" id="PF00196">
    <property type="entry name" value="GerE"/>
    <property type="match status" value="1"/>
</dbReference>
<dbReference type="Gene3D" id="1.10.10.10">
    <property type="entry name" value="Winged helix-like DNA-binding domain superfamily/Winged helix DNA-binding domain"/>
    <property type="match status" value="1"/>
</dbReference>
<evidence type="ECO:0000259" key="3">
    <source>
        <dbReference type="PROSITE" id="PS50043"/>
    </source>
</evidence>
<dbReference type="InterPro" id="IPR027417">
    <property type="entry name" value="P-loop_NTPase"/>
</dbReference>
<dbReference type="InterPro" id="IPR041664">
    <property type="entry name" value="AAA_16"/>
</dbReference>
<dbReference type="Gene3D" id="1.25.40.10">
    <property type="entry name" value="Tetratricopeptide repeat domain"/>
    <property type="match status" value="1"/>
</dbReference>
<dbReference type="Pfam" id="PF13191">
    <property type="entry name" value="AAA_16"/>
    <property type="match status" value="1"/>
</dbReference>
<accession>A0ABW7Z137</accession>
<dbReference type="SUPFAM" id="SSF46894">
    <property type="entry name" value="C-terminal effector domain of the bipartite response regulators"/>
    <property type="match status" value="1"/>
</dbReference>
<keyword evidence="1" id="KW-0547">Nucleotide-binding</keyword>
<dbReference type="SMART" id="SM00421">
    <property type="entry name" value="HTH_LUXR"/>
    <property type="match status" value="1"/>
</dbReference>
<dbReference type="EMBL" id="JBITGY010000008">
    <property type="protein sequence ID" value="MFI6501808.1"/>
    <property type="molecule type" value="Genomic_DNA"/>
</dbReference>
<reference evidence="4 5" key="1">
    <citation type="submission" date="2024-10" db="EMBL/GenBank/DDBJ databases">
        <title>The Natural Products Discovery Center: Release of the First 8490 Sequenced Strains for Exploring Actinobacteria Biosynthetic Diversity.</title>
        <authorList>
            <person name="Kalkreuter E."/>
            <person name="Kautsar S.A."/>
            <person name="Yang D."/>
            <person name="Bader C.D."/>
            <person name="Teijaro C.N."/>
            <person name="Fluegel L."/>
            <person name="Davis C.M."/>
            <person name="Simpson J.R."/>
            <person name="Lauterbach L."/>
            <person name="Steele A.D."/>
            <person name="Gui C."/>
            <person name="Meng S."/>
            <person name="Li G."/>
            <person name="Viehrig K."/>
            <person name="Ye F."/>
            <person name="Su P."/>
            <person name="Kiefer A.F."/>
            <person name="Nichols A."/>
            <person name="Cepeda A.J."/>
            <person name="Yan W."/>
            <person name="Fan B."/>
            <person name="Jiang Y."/>
            <person name="Adhikari A."/>
            <person name="Zheng C.-J."/>
            <person name="Schuster L."/>
            <person name="Cowan T.M."/>
            <person name="Smanski M.J."/>
            <person name="Chevrette M.G."/>
            <person name="De Carvalho L.P.S."/>
            <person name="Shen B."/>
        </authorList>
    </citation>
    <scope>NUCLEOTIDE SEQUENCE [LARGE SCALE GENOMIC DNA]</scope>
    <source>
        <strain evidence="4 5">NPDC050545</strain>
    </source>
</reference>